<evidence type="ECO:0000259" key="6">
    <source>
        <dbReference type="PROSITE" id="PS51704"/>
    </source>
</evidence>
<keyword evidence="4" id="KW-0378">Hydrolase</keyword>
<dbReference type="InterPro" id="IPR030395">
    <property type="entry name" value="GP_PDE_dom"/>
</dbReference>
<keyword evidence="3" id="KW-0319">Glycerol metabolism</keyword>
<dbReference type="GO" id="GO:0006071">
    <property type="term" value="P:glycerol metabolic process"/>
    <property type="evidence" value="ECO:0007669"/>
    <property type="project" value="UniProtKB-KW"/>
</dbReference>
<evidence type="ECO:0000256" key="3">
    <source>
        <dbReference type="ARBA" id="ARBA00022798"/>
    </source>
</evidence>
<dbReference type="PROSITE" id="PS51704">
    <property type="entry name" value="GP_PDE"/>
    <property type="match status" value="1"/>
</dbReference>
<comment type="catalytic activity">
    <reaction evidence="5">
        <text>a sn-glycero-3-phosphodiester + H2O = an alcohol + sn-glycerol 3-phosphate + H(+)</text>
        <dbReference type="Rhea" id="RHEA:12969"/>
        <dbReference type="ChEBI" id="CHEBI:15377"/>
        <dbReference type="ChEBI" id="CHEBI:15378"/>
        <dbReference type="ChEBI" id="CHEBI:30879"/>
        <dbReference type="ChEBI" id="CHEBI:57597"/>
        <dbReference type="ChEBI" id="CHEBI:83408"/>
        <dbReference type="EC" id="3.1.4.46"/>
    </reaction>
</comment>
<protein>
    <recommendedName>
        <fullName evidence="1">glycerophosphodiester phosphodiesterase</fullName>
        <ecNumber evidence="1">3.1.4.46</ecNumber>
    </recommendedName>
</protein>
<sequence length="225" mass="25066">MPCLPPIHNLFPLVSWVLDPFRPNLLRCASAFEAWISPTRSAGCSSLTLMGARYPLVFLILLLLHGTKAAPDPPVPGWLTLSGRRPVVVARGGFSGLLPESGQLAYNFAMHSSVCDVVLFCDLQLSSDGVGFCHSSLRLDNSSDIAQSFPNRGSTYQVNGQDVQGWFSLDFKSKELHDIVCKQKKYTLGYLENRSRKTEVLYPCSMMKLSVAEVVNHIYFSYWTR</sequence>
<feature type="domain" description="GP-PDE" evidence="6">
    <location>
        <begin position="86"/>
        <end position="225"/>
    </location>
</feature>
<evidence type="ECO:0000256" key="4">
    <source>
        <dbReference type="ARBA" id="ARBA00022801"/>
    </source>
</evidence>
<dbReference type="GO" id="GO:0006629">
    <property type="term" value="P:lipid metabolic process"/>
    <property type="evidence" value="ECO:0007669"/>
    <property type="project" value="InterPro"/>
</dbReference>
<dbReference type="Gene3D" id="3.20.20.190">
    <property type="entry name" value="Phosphatidylinositol (PI) phosphodiesterase"/>
    <property type="match status" value="1"/>
</dbReference>
<evidence type="ECO:0000256" key="1">
    <source>
        <dbReference type="ARBA" id="ARBA00012247"/>
    </source>
</evidence>
<dbReference type="EMBL" id="AK361308">
    <property type="protein sequence ID" value="BAJ92515.1"/>
    <property type="molecule type" value="mRNA"/>
</dbReference>
<dbReference type="PANTHER" id="PTHR43620:SF34">
    <property type="entry name" value="GLYCEROPHOSPHODIESTER PHOSPHODIESTERASE"/>
    <property type="match status" value="1"/>
</dbReference>
<reference evidence="7" key="1">
    <citation type="journal article" date="2011" name="Plant Physiol.">
        <title>Comprehensive sequence analysis of 24,783 barley full-length cDNAs derived from 12 clone libraries.</title>
        <authorList>
            <person name="Matsumoto T."/>
            <person name="Tanaka T."/>
            <person name="Sakai H."/>
            <person name="Amano N."/>
            <person name="Kanamori H."/>
            <person name="Kurita K."/>
            <person name="Kikuta A."/>
            <person name="Kamiya K."/>
            <person name="Yamamoto M."/>
            <person name="Ikawa H."/>
            <person name="Fujii N."/>
            <person name="Hori K."/>
            <person name="Itoh T."/>
            <person name="Sato K."/>
        </authorList>
    </citation>
    <scope>NUCLEOTIDE SEQUENCE</scope>
    <source>
        <tissue evidence="7">Leaf</tissue>
    </source>
</reference>
<dbReference type="AlphaFoldDB" id="F2DBP4"/>
<keyword evidence="2" id="KW-0732">Signal</keyword>
<name>F2DBP4_HORVV</name>
<evidence type="ECO:0000256" key="5">
    <source>
        <dbReference type="ARBA" id="ARBA00047512"/>
    </source>
</evidence>
<dbReference type="PANTHER" id="PTHR43620">
    <property type="entry name" value="GLYCEROPHOSPHORYL DIESTER PHOSPHODIESTERASE"/>
    <property type="match status" value="1"/>
</dbReference>
<accession>F2DBP4</accession>
<dbReference type="GO" id="GO:0008889">
    <property type="term" value="F:glycerophosphodiester phosphodiesterase activity"/>
    <property type="evidence" value="ECO:0007669"/>
    <property type="project" value="UniProtKB-EC"/>
</dbReference>
<dbReference type="EC" id="3.1.4.46" evidence="1"/>
<evidence type="ECO:0000256" key="2">
    <source>
        <dbReference type="ARBA" id="ARBA00022729"/>
    </source>
</evidence>
<dbReference type="SUPFAM" id="SSF51695">
    <property type="entry name" value="PLC-like phosphodiesterases"/>
    <property type="match status" value="1"/>
</dbReference>
<dbReference type="InterPro" id="IPR017946">
    <property type="entry name" value="PLC-like_Pdiesterase_TIM-brl"/>
</dbReference>
<evidence type="ECO:0000313" key="7">
    <source>
        <dbReference type="EMBL" id="BAJ92515.1"/>
    </source>
</evidence>
<organism evidence="7">
    <name type="scientific">Hordeum vulgare subsp. vulgare</name>
    <name type="common">Domesticated barley</name>
    <dbReference type="NCBI Taxonomy" id="112509"/>
    <lineage>
        <taxon>Eukaryota</taxon>
        <taxon>Viridiplantae</taxon>
        <taxon>Streptophyta</taxon>
        <taxon>Embryophyta</taxon>
        <taxon>Tracheophyta</taxon>
        <taxon>Spermatophyta</taxon>
        <taxon>Magnoliopsida</taxon>
        <taxon>Liliopsida</taxon>
        <taxon>Poales</taxon>
        <taxon>Poaceae</taxon>
        <taxon>BOP clade</taxon>
        <taxon>Pooideae</taxon>
        <taxon>Triticodae</taxon>
        <taxon>Triticeae</taxon>
        <taxon>Hordeinae</taxon>
        <taxon>Hordeum</taxon>
    </lineage>
</organism>
<proteinExistence type="evidence at transcript level"/>